<dbReference type="PROSITE" id="PS51257">
    <property type="entry name" value="PROKAR_LIPOPROTEIN"/>
    <property type="match status" value="1"/>
</dbReference>
<keyword evidence="2" id="KW-1185">Reference proteome</keyword>
<dbReference type="Gene3D" id="2.160.20.10">
    <property type="entry name" value="Single-stranded right-handed beta-helix, Pectin lyase-like"/>
    <property type="match status" value="1"/>
</dbReference>
<evidence type="ECO:0000313" key="1">
    <source>
        <dbReference type="EMBL" id="SFP77957.1"/>
    </source>
</evidence>
<dbReference type="RefSeq" id="WP_092017024.1">
    <property type="nucleotide sequence ID" value="NZ_FOXH01000005.1"/>
</dbReference>
<dbReference type="STRING" id="1079859.SAMN04515674_105368"/>
<organism evidence="1 2">
    <name type="scientific">Pseudarcicella hirudinis</name>
    <dbReference type="NCBI Taxonomy" id="1079859"/>
    <lineage>
        <taxon>Bacteria</taxon>
        <taxon>Pseudomonadati</taxon>
        <taxon>Bacteroidota</taxon>
        <taxon>Cytophagia</taxon>
        <taxon>Cytophagales</taxon>
        <taxon>Flectobacillaceae</taxon>
        <taxon>Pseudarcicella</taxon>
    </lineage>
</organism>
<accession>A0A1I5T5L4</accession>
<protein>
    <submittedName>
        <fullName evidence="1">Right handed beta helix region</fullName>
    </submittedName>
</protein>
<proteinExistence type="predicted"/>
<evidence type="ECO:0000313" key="2">
    <source>
        <dbReference type="Proteomes" id="UP000199306"/>
    </source>
</evidence>
<reference evidence="1 2" key="1">
    <citation type="submission" date="2016-10" db="EMBL/GenBank/DDBJ databases">
        <authorList>
            <person name="de Groot N.N."/>
        </authorList>
    </citation>
    <scope>NUCLEOTIDE SEQUENCE [LARGE SCALE GENOMIC DNA]</scope>
    <source>
        <strain evidence="2">E92,LMG 26720,CCM 7988</strain>
    </source>
</reference>
<dbReference type="Proteomes" id="UP000199306">
    <property type="component" value="Unassembled WGS sequence"/>
</dbReference>
<dbReference type="OrthoDB" id="974660at2"/>
<gene>
    <name evidence="1" type="ORF">SAMN04515674_105368</name>
</gene>
<dbReference type="EMBL" id="FOXH01000005">
    <property type="protein sequence ID" value="SFP77957.1"/>
    <property type="molecule type" value="Genomic_DNA"/>
</dbReference>
<dbReference type="InterPro" id="IPR012334">
    <property type="entry name" value="Pectin_lyas_fold"/>
</dbReference>
<dbReference type="InterPro" id="IPR011050">
    <property type="entry name" value="Pectin_lyase_fold/virulence"/>
</dbReference>
<sequence length="420" mass="45231">MKTKNLFVSALLFASLLTGCSKDDGTKVTPEVKPDELSISGEVSGTWKKGSIVTVKGDLFVPAGKTLSIEEGVTVLMDTTVKPEFIVQGNLYVVGTSTSPVKITVPESARIAKNKFGKLWGGILAAKTCSELLLDNVILEYGGATATEASSSVKLGLYKALSGENVPALWFSNVAGKLVVRNTTFRNFNEDCTYLEGGNIIFTNNTFYTTGVSGGEALNFKSGCVADVSYNLIYSTNTNGLKLSNAGDRTPQAHIIAYNNTLLNNGWRRPTIKGGSVWVEQSVYAELYNNLLANCRFGIKRDTKKPEDPRSVFQNTLFYSYTQLGADQFQPNAEVIGGKNDIISKTAGDNDPKFVNYPVTTATDNADFSASWDFHLQAGSPALSKGTTTFTRNHKAGIVLNGKTYSSPEPANYIGAFGTK</sequence>
<dbReference type="SUPFAM" id="SSF51126">
    <property type="entry name" value="Pectin lyase-like"/>
    <property type="match status" value="1"/>
</dbReference>
<dbReference type="AlphaFoldDB" id="A0A1I5T5L4"/>
<name>A0A1I5T5L4_9BACT</name>